<organism evidence="1 2">
    <name type="scientific">Letharia lupina</name>
    <dbReference type="NCBI Taxonomy" id="560253"/>
    <lineage>
        <taxon>Eukaryota</taxon>
        <taxon>Fungi</taxon>
        <taxon>Dikarya</taxon>
        <taxon>Ascomycota</taxon>
        <taxon>Pezizomycotina</taxon>
        <taxon>Lecanoromycetes</taxon>
        <taxon>OSLEUM clade</taxon>
        <taxon>Lecanoromycetidae</taxon>
        <taxon>Lecanorales</taxon>
        <taxon>Lecanorineae</taxon>
        <taxon>Parmeliaceae</taxon>
        <taxon>Letharia</taxon>
    </lineage>
</organism>
<dbReference type="Proteomes" id="UP000593566">
    <property type="component" value="Unassembled WGS sequence"/>
</dbReference>
<name>A0A8H6KYS6_9LECA</name>
<dbReference type="GeneID" id="59335848"/>
<dbReference type="AlphaFoldDB" id="A0A8H6KYS6"/>
<evidence type="ECO:0000313" key="1">
    <source>
        <dbReference type="EMBL" id="KAF6229333.1"/>
    </source>
</evidence>
<keyword evidence="2" id="KW-1185">Reference proteome</keyword>
<dbReference type="RefSeq" id="XP_037156975.1">
    <property type="nucleotide sequence ID" value="XM_037298340.1"/>
</dbReference>
<accession>A0A8H6KYS6</accession>
<reference evidence="1 2" key="1">
    <citation type="journal article" date="2020" name="Genomics">
        <title>Complete, high-quality genomes from long-read metagenomic sequencing of two wolf lichen thalli reveals enigmatic genome architecture.</title>
        <authorList>
            <person name="McKenzie S.K."/>
            <person name="Walston R.F."/>
            <person name="Allen J.L."/>
        </authorList>
    </citation>
    <scope>NUCLEOTIDE SEQUENCE [LARGE SCALE GENOMIC DNA]</scope>
    <source>
        <strain evidence="1">WasteWater1</strain>
    </source>
</reference>
<dbReference type="EMBL" id="JACCJB010000003">
    <property type="protein sequence ID" value="KAF6229333.1"/>
    <property type="molecule type" value="Genomic_DNA"/>
</dbReference>
<protein>
    <submittedName>
        <fullName evidence="1">Uncharacterized protein</fullName>
    </submittedName>
</protein>
<comment type="caution">
    <text evidence="1">The sequence shown here is derived from an EMBL/GenBank/DDBJ whole genome shotgun (WGS) entry which is preliminary data.</text>
</comment>
<evidence type="ECO:0000313" key="2">
    <source>
        <dbReference type="Proteomes" id="UP000593566"/>
    </source>
</evidence>
<gene>
    <name evidence="1" type="ORF">HO133_007449</name>
</gene>
<proteinExistence type="predicted"/>
<sequence>MTYRLSGNLDFPRPEDFLRSERLERLCQIKADLHHFETSEPQTLASIGEQAIEDTDSDLIEYYDEPFRTAVIAPKRPRADDEPWGLECAFSGFSIRAMATWGGGRPLMGFYAQLDFPPLISPKELIARRGNPLTSTRKAAR</sequence>